<keyword evidence="3" id="KW-1185">Reference proteome</keyword>
<reference evidence="2" key="2">
    <citation type="submission" date="2020-11" db="EMBL/GenBank/DDBJ databases">
        <authorList>
            <person name="McCartney M.A."/>
            <person name="Auch B."/>
            <person name="Kono T."/>
            <person name="Mallez S."/>
            <person name="Becker A."/>
            <person name="Gohl D.M."/>
            <person name="Silverstein K.A.T."/>
            <person name="Koren S."/>
            <person name="Bechman K.B."/>
            <person name="Herman A."/>
            <person name="Abrahante J.E."/>
            <person name="Garbe J."/>
        </authorList>
    </citation>
    <scope>NUCLEOTIDE SEQUENCE</scope>
    <source>
        <strain evidence="2">Duluth1</strain>
        <tissue evidence="2">Whole animal</tissue>
    </source>
</reference>
<evidence type="ECO:0000313" key="2">
    <source>
        <dbReference type="EMBL" id="KAH3879595.1"/>
    </source>
</evidence>
<feature type="region of interest" description="Disordered" evidence="1">
    <location>
        <begin position="1"/>
        <end position="25"/>
    </location>
</feature>
<dbReference type="Proteomes" id="UP000828390">
    <property type="component" value="Unassembled WGS sequence"/>
</dbReference>
<protein>
    <submittedName>
        <fullName evidence="2">Uncharacterized protein</fullName>
    </submittedName>
</protein>
<gene>
    <name evidence="2" type="ORF">DPMN_003500</name>
</gene>
<proteinExistence type="predicted"/>
<dbReference type="AlphaFoldDB" id="A0A9D4MP02"/>
<sequence>MFSEPTVSKQQSHPHSNDNSMNSARIQYLKHNHFPAERPMMEIPKKHQDTKPRLATLPHVHPTQKSDPSVLNHAT</sequence>
<feature type="compositionally biased region" description="Polar residues" evidence="1">
    <location>
        <begin position="63"/>
        <end position="75"/>
    </location>
</feature>
<reference evidence="2" key="1">
    <citation type="journal article" date="2019" name="bioRxiv">
        <title>The Genome of the Zebra Mussel, Dreissena polymorpha: A Resource for Invasive Species Research.</title>
        <authorList>
            <person name="McCartney M.A."/>
            <person name="Auch B."/>
            <person name="Kono T."/>
            <person name="Mallez S."/>
            <person name="Zhang Y."/>
            <person name="Obille A."/>
            <person name="Becker A."/>
            <person name="Abrahante J.E."/>
            <person name="Garbe J."/>
            <person name="Badalamenti J.P."/>
            <person name="Herman A."/>
            <person name="Mangelson H."/>
            <person name="Liachko I."/>
            <person name="Sullivan S."/>
            <person name="Sone E.D."/>
            <person name="Koren S."/>
            <person name="Silverstein K.A.T."/>
            <person name="Beckman K.B."/>
            <person name="Gohl D.M."/>
        </authorList>
    </citation>
    <scope>NUCLEOTIDE SEQUENCE</scope>
    <source>
        <strain evidence="2">Duluth1</strain>
        <tissue evidence="2">Whole animal</tissue>
    </source>
</reference>
<comment type="caution">
    <text evidence="2">The sequence shown here is derived from an EMBL/GenBank/DDBJ whole genome shotgun (WGS) entry which is preliminary data.</text>
</comment>
<evidence type="ECO:0000256" key="1">
    <source>
        <dbReference type="SAM" id="MobiDB-lite"/>
    </source>
</evidence>
<name>A0A9D4MP02_DREPO</name>
<dbReference type="EMBL" id="JAIWYP010000001">
    <property type="protein sequence ID" value="KAH3879595.1"/>
    <property type="molecule type" value="Genomic_DNA"/>
</dbReference>
<accession>A0A9D4MP02</accession>
<evidence type="ECO:0000313" key="3">
    <source>
        <dbReference type="Proteomes" id="UP000828390"/>
    </source>
</evidence>
<organism evidence="2 3">
    <name type="scientific">Dreissena polymorpha</name>
    <name type="common">Zebra mussel</name>
    <name type="synonym">Mytilus polymorpha</name>
    <dbReference type="NCBI Taxonomy" id="45954"/>
    <lineage>
        <taxon>Eukaryota</taxon>
        <taxon>Metazoa</taxon>
        <taxon>Spiralia</taxon>
        <taxon>Lophotrochozoa</taxon>
        <taxon>Mollusca</taxon>
        <taxon>Bivalvia</taxon>
        <taxon>Autobranchia</taxon>
        <taxon>Heteroconchia</taxon>
        <taxon>Euheterodonta</taxon>
        <taxon>Imparidentia</taxon>
        <taxon>Neoheterodontei</taxon>
        <taxon>Myida</taxon>
        <taxon>Dreissenoidea</taxon>
        <taxon>Dreissenidae</taxon>
        <taxon>Dreissena</taxon>
    </lineage>
</organism>
<feature type="region of interest" description="Disordered" evidence="1">
    <location>
        <begin position="45"/>
        <end position="75"/>
    </location>
</feature>